<dbReference type="AlphaFoldDB" id="A0A0E0DP73"/>
<sequence length="361" mass="41037">MAEDSGAILRHISSLKDMLDKDSRESATSCNRIWRCAVQRCPNTTTAIMKEMRAYLKKNSRIGKYLNLHPSSYRPMPSSETAAKRKQAPAALQFGRPTPKQTTSVASMLCKAPEEVDEDIHAKGPSQSTIEQCTRRYNGKQMGQLHQCPHFESQLLFCPHFLNMKQPSTPTCGSRLVNEEIEENIQKTREIESEIVKHSETEKEYIMKESELMKGVSIAEFELNGIIQVADSRIANIYSLLLLLPKRAEQEIMPQIVYIIFIREKFINESKGFQANKLGDLNKDLVLLLKEKGSLGDESENLKMKINAIESSSRDYIADILEELNMENSVLESELQYKISEYMDVMKDISNLKALFSSINS</sequence>
<dbReference type="HOGENOM" id="CLU_768110_0_0_1"/>
<keyword evidence="2" id="KW-1185">Reference proteome</keyword>
<protein>
    <submittedName>
        <fullName evidence="1">Uncharacterized protein</fullName>
    </submittedName>
</protein>
<reference evidence="1" key="2">
    <citation type="submission" date="2018-05" db="EMBL/GenBank/DDBJ databases">
        <title>OmerRS3 (Oryza meridionalis Reference Sequence Version 3).</title>
        <authorList>
            <person name="Zhang J."/>
            <person name="Kudrna D."/>
            <person name="Lee S."/>
            <person name="Talag J."/>
            <person name="Welchert J."/>
            <person name="Wing R.A."/>
        </authorList>
    </citation>
    <scope>NUCLEOTIDE SEQUENCE [LARGE SCALE GENOMIC DNA]</scope>
    <source>
        <strain evidence="1">cv. OR44</strain>
    </source>
</reference>
<reference evidence="1" key="1">
    <citation type="submission" date="2015-04" db="UniProtKB">
        <authorList>
            <consortium name="EnsemblPlants"/>
        </authorList>
    </citation>
    <scope>IDENTIFICATION</scope>
</reference>
<organism evidence="1">
    <name type="scientific">Oryza meridionalis</name>
    <dbReference type="NCBI Taxonomy" id="40149"/>
    <lineage>
        <taxon>Eukaryota</taxon>
        <taxon>Viridiplantae</taxon>
        <taxon>Streptophyta</taxon>
        <taxon>Embryophyta</taxon>
        <taxon>Tracheophyta</taxon>
        <taxon>Spermatophyta</taxon>
        <taxon>Magnoliopsida</taxon>
        <taxon>Liliopsida</taxon>
        <taxon>Poales</taxon>
        <taxon>Poaceae</taxon>
        <taxon>BOP clade</taxon>
        <taxon>Oryzoideae</taxon>
        <taxon>Oryzeae</taxon>
        <taxon>Oryzinae</taxon>
        <taxon>Oryza</taxon>
    </lineage>
</organism>
<proteinExistence type="predicted"/>
<evidence type="ECO:0000313" key="2">
    <source>
        <dbReference type="Proteomes" id="UP000008021"/>
    </source>
</evidence>
<dbReference type="EnsemblPlants" id="OMERI05G08490.1">
    <property type="protein sequence ID" value="OMERI05G08490.1"/>
    <property type="gene ID" value="OMERI05G08490"/>
</dbReference>
<dbReference type="eggNOG" id="ENOG502RXKQ">
    <property type="taxonomic scope" value="Eukaryota"/>
</dbReference>
<evidence type="ECO:0000313" key="1">
    <source>
        <dbReference type="EnsemblPlants" id="OMERI05G08490.1"/>
    </source>
</evidence>
<dbReference type="Proteomes" id="UP000008021">
    <property type="component" value="Chromosome 5"/>
</dbReference>
<name>A0A0E0DP73_9ORYZ</name>
<dbReference type="Gramene" id="OMERI05G08490.1">
    <property type="protein sequence ID" value="OMERI05G08490.1"/>
    <property type="gene ID" value="OMERI05G08490"/>
</dbReference>
<accession>A0A0E0DP73</accession>